<dbReference type="GO" id="GO:0012505">
    <property type="term" value="C:endomembrane system"/>
    <property type="evidence" value="ECO:0007669"/>
    <property type="project" value="TreeGrafter"/>
</dbReference>
<keyword evidence="4 10" id="KW-0812">Transmembrane</keyword>
<dbReference type="InterPro" id="IPR057290">
    <property type="entry name" value="CHX17_C"/>
</dbReference>
<feature type="transmembrane region" description="Helical" evidence="10">
    <location>
        <begin position="100"/>
        <end position="119"/>
    </location>
</feature>
<dbReference type="InterPro" id="IPR057291">
    <property type="entry name" value="CHX17_2nd"/>
</dbReference>
<dbReference type="InterPro" id="IPR038770">
    <property type="entry name" value="Na+/solute_symporter_sf"/>
</dbReference>
<dbReference type="Proteomes" id="UP001159364">
    <property type="component" value="Linkage Group LG11"/>
</dbReference>
<dbReference type="AlphaFoldDB" id="A0AAV8SFX7"/>
<feature type="transmembrane region" description="Helical" evidence="10">
    <location>
        <begin position="273"/>
        <end position="300"/>
    </location>
</feature>
<evidence type="ECO:0000256" key="2">
    <source>
        <dbReference type="ARBA" id="ARBA00022448"/>
    </source>
</evidence>
<name>A0AAV8SFX7_9ROSI</name>
<evidence type="ECO:0000256" key="7">
    <source>
        <dbReference type="ARBA" id="ARBA00023065"/>
    </source>
</evidence>
<comment type="subcellular location">
    <subcellularLocation>
        <location evidence="1">Membrane</location>
        <topology evidence="1">Multi-pass membrane protein</topology>
    </subcellularLocation>
</comment>
<evidence type="ECO:0000259" key="12">
    <source>
        <dbReference type="Pfam" id="PF23256"/>
    </source>
</evidence>
<feature type="transmembrane region" description="Helical" evidence="10">
    <location>
        <begin position="131"/>
        <end position="151"/>
    </location>
</feature>
<evidence type="ECO:0000256" key="9">
    <source>
        <dbReference type="ARBA" id="ARBA00038341"/>
    </source>
</evidence>
<evidence type="ECO:0000313" key="14">
    <source>
        <dbReference type="EMBL" id="KAJ8750919.1"/>
    </source>
</evidence>
<feature type="transmembrane region" description="Helical" evidence="10">
    <location>
        <begin position="320"/>
        <end position="337"/>
    </location>
</feature>
<comment type="similarity">
    <text evidence="9">Belongs to the monovalent cation:proton antiporter 2 (CPA2) transporter (TC 2.A.37) family. CHX (TC 2.A.37.4) subfamily.</text>
</comment>
<feature type="transmembrane region" description="Helical" evidence="10">
    <location>
        <begin position="414"/>
        <end position="436"/>
    </location>
</feature>
<feature type="transmembrane region" description="Helical" evidence="10">
    <location>
        <begin position="62"/>
        <end position="80"/>
    </location>
</feature>
<gene>
    <name evidence="14" type="ORF">K2173_016100</name>
</gene>
<dbReference type="Gene3D" id="1.20.1530.20">
    <property type="match status" value="1"/>
</dbReference>
<dbReference type="GO" id="GO:0016020">
    <property type="term" value="C:membrane"/>
    <property type="evidence" value="ECO:0007669"/>
    <property type="project" value="UniProtKB-SubCell"/>
</dbReference>
<evidence type="ECO:0000256" key="10">
    <source>
        <dbReference type="SAM" id="Phobius"/>
    </source>
</evidence>
<feature type="transmembrane region" description="Helical" evidence="10">
    <location>
        <begin position="384"/>
        <end position="402"/>
    </location>
</feature>
<evidence type="ECO:0000259" key="13">
    <source>
        <dbReference type="Pfam" id="PF23259"/>
    </source>
</evidence>
<keyword evidence="2" id="KW-0813">Transport</keyword>
<feature type="transmembrane region" description="Helical" evidence="10">
    <location>
        <begin position="349"/>
        <end position="372"/>
    </location>
</feature>
<dbReference type="InterPro" id="IPR006153">
    <property type="entry name" value="Cation/H_exchanger_TM"/>
</dbReference>
<protein>
    <recommendedName>
        <fullName evidence="16">Cation/H+ exchanger domain-containing protein</fullName>
    </recommendedName>
</protein>
<dbReference type="Pfam" id="PF23256">
    <property type="entry name" value="CHX17_2nd"/>
    <property type="match status" value="1"/>
</dbReference>
<dbReference type="PANTHER" id="PTHR32468:SF17">
    <property type="entry name" value="CATION_H(+) ANTIPORTER 4"/>
    <property type="match status" value="1"/>
</dbReference>
<evidence type="ECO:0000256" key="1">
    <source>
        <dbReference type="ARBA" id="ARBA00004141"/>
    </source>
</evidence>
<keyword evidence="15" id="KW-1185">Reference proteome</keyword>
<keyword evidence="6 10" id="KW-1133">Transmembrane helix</keyword>
<dbReference type="EMBL" id="JAIWQS010000011">
    <property type="protein sequence ID" value="KAJ8750919.1"/>
    <property type="molecule type" value="Genomic_DNA"/>
</dbReference>
<dbReference type="Pfam" id="PF23259">
    <property type="entry name" value="CHX17_C"/>
    <property type="match status" value="1"/>
</dbReference>
<keyword evidence="3" id="KW-0633">Potassium transport</keyword>
<evidence type="ECO:0000259" key="11">
    <source>
        <dbReference type="Pfam" id="PF00999"/>
    </source>
</evidence>
<feature type="transmembrane region" description="Helical" evidence="10">
    <location>
        <begin position="163"/>
        <end position="182"/>
    </location>
</feature>
<feature type="domain" description="Cation/H(+) antiporter central" evidence="12">
    <location>
        <begin position="493"/>
        <end position="614"/>
    </location>
</feature>
<feature type="domain" description="Cation/H(+) antiporter C-terminal" evidence="13">
    <location>
        <begin position="636"/>
        <end position="777"/>
    </location>
</feature>
<dbReference type="PANTHER" id="PTHR32468">
    <property type="entry name" value="CATION/H + ANTIPORTER"/>
    <property type="match status" value="1"/>
</dbReference>
<dbReference type="GO" id="GO:0015297">
    <property type="term" value="F:antiporter activity"/>
    <property type="evidence" value="ECO:0007669"/>
    <property type="project" value="InterPro"/>
</dbReference>
<evidence type="ECO:0000256" key="4">
    <source>
        <dbReference type="ARBA" id="ARBA00022692"/>
    </source>
</evidence>
<accession>A0AAV8SFX7</accession>
<feature type="transmembrane region" description="Helical" evidence="10">
    <location>
        <begin position="194"/>
        <end position="215"/>
    </location>
</feature>
<feature type="transmembrane region" description="Helical" evidence="10">
    <location>
        <begin position="235"/>
        <end position="253"/>
    </location>
</feature>
<organism evidence="14 15">
    <name type="scientific">Erythroxylum novogranatense</name>
    <dbReference type="NCBI Taxonomy" id="1862640"/>
    <lineage>
        <taxon>Eukaryota</taxon>
        <taxon>Viridiplantae</taxon>
        <taxon>Streptophyta</taxon>
        <taxon>Embryophyta</taxon>
        <taxon>Tracheophyta</taxon>
        <taxon>Spermatophyta</taxon>
        <taxon>Magnoliopsida</taxon>
        <taxon>eudicotyledons</taxon>
        <taxon>Gunneridae</taxon>
        <taxon>Pentapetalae</taxon>
        <taxon>rosids</taxon>
        <taxon>fabids</taxon>
        <taxon>Malpighiales</taxon>
        <taxon>Erythroxylaceae</taxon>
        <taxon>Erythroxylum</taxon>
    </lineage>
</organism>
<evidence type="ECO:0008006" key="16">
    <source>
        <dbReference type="Google" id="ProtNLM"/>
    </source>
</evidence>
<dbReference type="GO" id="GO:1902600">
    <property type="term" value="P:proton transmembrane transport"/>
    <property type="evidence" value="ECO:0007669"/>
    <property type="project" value="InterPro"/>
</dbReference>
<reference evidence="14 15" key="1">
    <citation type="submission" date="2021-09" db="EMBL/GenBank/DDBJ databases">
        <title>Genomic insights and catalytic innovation underlie evolution of tropane alkaloids biosynthesis.</title>
        <authorList>
            <person name="Wang Y.-J."/>
            <person name="Tian T."/>
            <person name="Huang J.-P."/>
            <person name="Huang S.-X."/>
        </authorList>
    </citation>
    <scope>NUCLEOTIDE SEQUENCE [LARGE SCALE GENOMIC DNA]</scope>
    <source>
        <strain evidence="14">KIB-2018</strain>
        <tissue evidence="14">Leaf</tissue>
    </source>
</reference>
<proteinExistence type="inferred from homology"/>
<dbReference type="Pfam" id="PF00999">
    <property type="entry name" value="Na_H_Exchanger"/>
    <property type="match status" value="1"/>
</dbReference>
<evidence type="ECO:0000256" key="3">
    <source>
        <dbReference type="ARBA" id="ARBA00022538"/>
    </source>
</evidence>
<sequence length="780" mass="87030">MNFPDFDGQFTNGTFCFEIPPKVDSRGVFAENLEEPFLGFALPNLEFQMGVMLFATQCLSSLLKCLGLPTLVANILVGIVFNPTLFKSGNLFTKDSINDIGTAATLGYHFFMFLSGVKMDIGVLKNVGRKTLVLGFLSVTLPTLIGTLAIPSLIRQNSIKDCFFYASLYSLTAFPVVIRHLNELKLLNTELGRLGLSTALISDFLSLQFVLASYLSNITVDPNFRNYNLLRGVEIMVNLAFIAFTALVLRPVLNFLAKRVRDGGMILVESHIYVIIALFLACAYITRLYGIFSVFGAFVFGLAVPAGPPIGTALVEKFEFVSDLFFQLFLTTCGMRVNLQHRDVDINKILRHLSMASVILFVKFFVCFLPQIYRWHMPKRDAGAFALIMCTKGAVDLAYISFLSDNMMIKPDLFCFMLFLVAVLEIISTIGVKMLYDPSKKFVGYQTRSIMDTNSDSELKIVSCVHVPGDVHAMIKLLNVSCTRDSPISVTVLHLIKLTGQSNPLFIPHRKTNIVLCGYPKSENVIKFFNGFEYNNPSAASVNAITAVSSPDFMYDDVCYVAFDKLTALVILPFHIRWSTRDGSIESEDDKIKELNLRILERAPCSVGILVDRHHKHSKIRVSHETNSSISSSTYKVAMIFIGGEDDREALTFAIRMTLDSRIKLTVVRLVAANRVSVNGLELAYDNMVLSKVKDNKSAAYREETANDAMTTTSIVKPMAAEYDMIIVGRRDKLDLETTQTDGLREWCEFRELGLLGDLLLSNDMHGSCSVLVVRKHSLH</sequence>
<evidence type="ECO:0000256" key="5">
    <source>
        <dbReference type="ARBA" id="ARBA00022958"/>
    </source>
</evidence>
<dbReference type="InterPro" id="IPR050794">
    <property type="entry name" value="CPA2_transporter"/>
</dbReference>
<comment type="caution">
    <text evidence="14">The sequence shown here is derived from an EMBL/GenBank/DDBJ whole genome shotgun (WGS) entry which is preliminary data.</text>
</comment>
<dbReference type="GO" id="GO:0006813">
    <property type="term" value="P:potassium ion transport"/>
    <property type="evidence" value="ECO:0007669"/>
    <property type="project" value="UniProtKB-KW"/>
</dbReference>
<evidence type="ECO:0000313" key="15">
    <source>
        <dbReference type="Proteomes" id="UP001159364"/>
    </source>
</evidence>
<feature type="domain" description="Cation/H+ exchanger transmembrane" evidence="11">
    <location>
        <begin position="58"/>
        <end position="432"/>
    </location>
</feature>
<keyword evidence="7" id="KW-0406">Ion transport</keyword>
<evidence type="ECO:0000256" key="6">
    <source>
        <dbReference type="ARBA" id="ARBA00022989"/>
    </source>
</evidence>
<keyword evidence="5" id="KW-0630">Potassium</keyword>
<keyword evidence="8 10" id="KW-0472">Membrane</keyword>
<dbReference type="GO" id="GO:0006885">
    <property type="term" value="P:regulation of pH"/>
    <property type="evidence" value="ECO:0007669"/>
    <property type="project" value="TreeGrafter"/>
</dbReference>
<evidence type="ECO:0000256" key="8">
    <source>
        <dbReference type="ARBA" id="ARBA00023136"/>
    </source>
</evidence>